<protein>
    <submittedName>
        <fullName evidence="3">Aminoacyl-tRNA hydrolase</fullName>
    </submittedName>
</protein>
<accession>A0ABQ5UCS1</accession>
<gene>
    <name evidence="3" type="ORF">GCM10007913_10790</name>
</gene>
<reference evidence="3" key="1">
    <citation type="journal article" date="2014" name="Int. J. Syst. Evol. Microbiol.">
        <title>Complete genome of a new Firmicutes species belonging to the dominant human colonic microbiota ('Ruminococcus bicirculans') reveals two chromosomes and a selective capacity to utilize plant glucans.</title>
        <authorList>
            <consortium name="NISC Comparative Sequencing Program"/>
            <person name="Wegmann U."/>
            <person name="Louis P."/>
            <person name="Goesmann A."/>
            <person name="Henrissat B."/>
            <person name="Duncan S.H."/>
            <person name="Flint H.J."/>
        </authorList>
    </citation>
    <scope>NUCLEOTIDE SEQUENCE</scope>
    <source>
        <strain evidence="3">NBRC 103855</strain>
    </source>
</reference>
<dbReference type="PANTHER" id="PTHR47814:SF1">
    <property type="entry name" value="PEPTIDYL-TRNA HYDROLASE ARFB"/>
    <property type="match status" value="1"/>
</dbReference>
<dbReference type="Pfam" id="PF00472">
    <property type="entry name" value="RF-1"/>
    <property type="match status" value="1"/>
</dbReference>
<keyword evidence="4" id="KW-1185">Reference proteome</keyword>
<feature type="domain" description="Prokaryotic-type class I peptide chain release factors" evidence="2">
    <location>
        <begin position="51"/>
        <end position="67"/>
    </location>
</feature>
<dbReference type="Gene3D" id="3.30.160.20">
    <property type="match status" value="1"/>
</dbReference>
<dbReference type="Proteomes" id="UP001161406">
    <property type="component" value="Unassembled WGS sequence"/>
</dbReference>
<dbReference type="PROSITE" id="PS00745">
    <property type="entry name" value="RF_PROK_I"/>
    <property type="match status" value="1"/>
</dbReference>
<dbReference type="NCBIfam" id="NF006718">
    <property type="entry name" value="PRK09256.1"/>
    <property type="match status" value="1"/>
</dbReference>
<evidence type="ECO:0000313" key="4">
    <source>
        <dbReference type="Proteomes" id="UP001161406"/>
    </source>
</evidence>
<dbReference type="InterPro" id="IPR000352">
    <property type="entry name" value="Pep_chain_release_fac_I"/>
</dbReference>
<dbReference type="PANTHER" id="PTHR47814">
    <property type="entry name" value="PEPTIDYL-TRNA HYDROLASE ARFB"/>
    <property type="match status" value="1"/>
</dbReference>
<proteinExistence type="predicted"/>
<dbReference type="EMBL" id="BSNG01000001">
    <property type="protein sequence ID" value="GLQ09147.1"/>
    <property type="molecule type" value="Genomic_DNA"/>
</dbReference>
<dbReference type="GO" id="GO:0016787">
    <property type="term" value="F:hydrolase activity"/>
    <property type="evidence" value="ECO:0007669"/>
    <property type="project" value="UniProtKB-KW"/>
</dbReference>
<organism evidence="3 4">
    <name type="scientific">Devosia yakushimensis</name>
    <dbReference type="NCBI Taxonomy" id="470028"/>
    <lineage>
        <taxon>Bacteria</taxon>
        <taxon>Pseudomonadati</taxon>
        <taxon>Pseudomonadota</taxon>
        <taxon>Alphaproteobacteria</taxon>
        <taxon>Hyphomicrobiales</taxon>
        <taxon>Devosiaceae</taxon>
        <taxon>Devosia</taxon>
    </lineage>
</organism>
<name>A0ABQ5UCS1_9HYPH</name>
<feature type="region of interest" description="Disordered" evidence="1">
    <location>
        <begin position="142"/>
        <end position="172"/>
    </location>
</feature>
<keyword evidence="3" id="KW-0378">Hydrolase</keyword>
<evidence type="ECO:0000259" key="2">
    <source>
        <dbReference type="PROSITE" id="PS00745"/>
    </source>
</evidence>
<reference evidence="3" key="2">
    <citation type="submission" date="2023-01" db="EMBL/GenBank/DDBJ databases">
        <title>Draft genome sequence of Devosia yakushimensis strain NBRC 103855.</title>
        <authorList>
            <person name="Sun Q."/>
            <person name="Mori K."/>
        </authorList>
    </citation>
    <scope>NUCLEOTIDE SEQUENCE</scope>
    <source>
        <strain evidence="3">NBRC 103855</strain>
    </source>
</reference>
<sequence length="172" mass="18746">MGWRDSAGNWIGPSPYQGEARRGYSFVMPDLIPITRSIAIDPSEIEENFVRSAGPGGQNVNKVSSAVQLRFNLLASPNIPEAMKRRVAGLAGRRLTKDGVLIITANSHRDQPMNRAEAQQRLVDLLVAGAHVPKARVATRPTLASKQRRLTGKAIRSTTKSLRSRRPDADGA</sequence>
<dbReference type="SUPFAM" id="SSF110916">
    <property type="entry name" value="Peptidyl-tRNA hydrolase domain-like"/>
    <property type="match status" value="1"/>
</dbReference>
<evidence type="ECO:0000256" key="1">
    <source>
        <dbReference type="SAM" id="MobiDB-lite"/>
    </source>
</evidence>
<comment type="caution">
    <text evidence="3">The sequence shown here is derived from an EMBL/GenBank/DDBJ whole genome shotgun (WGS) entry which is preliminary data.</text>
</comment>
<evidence type="ECO:0000313" key="3">
    <source>
        <dbReference type="EMBL" id="GLQ09147.1"/>
    </source>
</evidence>